<feature type="transmembrane region" description="Helical" evidence="1">
    <location>
        <begin position="343"/>
        <end position="361"/>
    </location>
</feature>
<protein>
    <recommendedName>
        <fullName evidence="4">NADH:quinone oxidoreductase/Mrp antiporter membrane subunit domain-containing protein</fullName>
    </recommendedName>
</protein>
<feature type="transmembrane region" description="Helical" evidence="1">
    <location>
        <begin position="320"/>
        <end position="337"/>
    </location>
</feature>
<evidence type="ECO:0000313" key="2">
    <source>
        <dbReference type="EMBL" id="MBS7811727.1"/>
    </source>
</evidence>
<feature type="transmembrane region" description="Helical" evidence="1">
    <location>
        <begin position="12"/>
        <end position="37"/>
    </location>
</feature>
<feature type="transmembrane region" description="Helical" evidence="1">
    <location>
        <begin position="107"/>
        <end position="125"/>
    </location>
</feature>
<accession>A0ABS5QDW8</accession>
<dbReference type="Proteomes" id="UP000766336">
    <property type="component" value="Unassembled WGS sequence"/>
</dbReference>
<feature type="transmembrane region" description="Helical" evidence="1">
    <location>
        <begin position="206"/>
        <end position="226"/>
    </location>
</feature>
<evidence type="ECO:0008006" key="4">
    <source>
        <dbReference type="Google" id="ProtNLM"/>
    </source>
</evidence>
<feature type="transmembrane region" description="Helical" evidence="1">
    <location>
        <begin position="137"/>
        <end position="160"/>
    </location>
</feature>
<feature type="transmembrane region" description="Helical" evidence="1">
    <location>
        <begin position="373"/>
        <end position="406"/>
    </location>
</feature>
<feature type="transmembrane region" description="Helical" evidence="1">
    <location>
        <begin position="57"/>
        <end position="77"/>
    </location>
</feature>
<feature type="transmembrane region" description="Helical" evidence="1">
    <location>
        <begin position="247"/>
        <end position="271"/>
    </location>
</feature>
<name>A0ABS5QDW8_9PROT</name>
<keyword evidence="1" id="KW-1133">Transmembrane helix</keyword>
<sequence>MLAEAVSGLLAAIQFAAHGALFGCLAFLAVVATPLTLRLPDEQSRALTARTRCAVRLFALVTVAYALAEGALLAFLFNVLPPLATVGMGVAGLVVFFAVPRGGPAPLRVAALTLLVAAAMILSFAREGAPWFGQRELAALLAEAGLGLTLGSLPALWLALRAPWPASVSQVVGVRHLGLALPGLALLLVAGSIAWPQRAILCTAEIYPVAVLAALLAGILLLAFLARAAFLAMGSRAGAAPGWLPRLIVTMELEMLLGLALSAAAISLVMAQPGTGPTPSLLPTASLRAPGPMAAVGGLVILMALLSAVRWPRWRRFTRFGPILLLPIAFLLMLHPQGGLRDGLAILVLIAGLGETWRLLGGERGRLERAPAILALLGIMLMLAAPPLPTEGLPILLVLLAMIARWKELRLPSNWERHAASVGYAACLGVLGLLLIVTHGG</sequence>
<feature type="transmembrane region" description="Helical" evidence="1">
    <location>
        <begin position="418"/>
        <end position="437"/>
    </location>
</feature>
<evidence type="ECO:0000256" key="1">
    <source>
        <dbReference type="SAM" id="Phobius"/>
    </source>
</evidence>
<evidence type="ECO:0000313" key="3">
    <source>
        <dbReference type="Proteomes" id="UP000766336"/>
    </source>
</evidence>
<keyword evidence="1" id="KW-0812">Transmembrane</keyword>
<keyword evidence="3" id="KW-1185">Reference proteome</keyword>
<feature type="transmembrane region" description="Helical" evidence="1">
    <location>
        <begin position="83"/>
        <end position="100"/>
    </location>
</feature>
<keyword evidence="1" id="KW-0472">Membrane</keyword>
<reference evidence="2 3" key="1">
    <citation type="submission" date="2021-05" db="EMBL/GenBank/DDBJ databases">
        <title>Roseococcus sp. XZZS9, whole genome shotgun sequencing project.</title>
        <authorList>
            <person name="Zhao G."/>
            <person name="Shen L."/>
        </authorList>
    </citation>
    <scope>NUCLEOTIDE SEQUENCE [LARGE SCALE GENOMIC DNA]</scope>
    <source>
        <strain evidence="2 3">XZZS9</strain>
    </source>
</reference>
<organism evidence="2 3">
    <name type="scientific">Roseococcus pinisoli</name>
    <dbReference type="NCBI Taxonomy" id="2835040"/>
    <lineage>
        <taxon>Bacteria</taxon>
        <taxon>Pseudomonadati</taxon>
        <taxon>Pseudomonadota</taxon>
        <taxon>Alphaproteobacteria</taxon>
        <taxon>Acetobacterales</taxon>
        <taxon>Roseomonadaceae</taxon>
        <taxon>Roseococcus</taxon>
    </lineage>
</organism>
<feature type="transmembrane region" description="Helical" evidence="1">
    <location>
        <begin position="172"/>
        <end position="194"/>
    </location>
</feature>
<proteinExistence type="predicted"/>
<comment type="caution">
    <text evidence="2">The sequence shown here is derived from an EMBL/GenBank/DDBJ whole genome shotgun (WGS) entry which is preliminary data.</text>
</comment>
<gene>
    <name evidence="2" type="ORF">KHU32_12330</name>
</gene>
<feature type="transmembrane region" description="Helical" evidence="1">
    <location>
        <begin position="291"/>
        <end position="308"/>
    </location>
</feature>
<dbReference type="EMBL" id="JAHCDA010000002">
    <property type="protein sequence ID" value="MBS7811727.1"/>
    <property type="molecule type" value="Genomic_DNA"/>
</dbReference>
<dbReference type="RefSeq" id="WP_213670383.1">
    <property type="nucleotide sequence ID" value="NZ_JAHCDA010000002.1"/>
</dbReference>